<protein>
    <submittedName>
        <fullName evidence="1">DUF2256 domain-containing protein</fullName>
    </submittedName>
</protein>
<accession>A0AAE5BTE2</accession>
<organism evidence="1 2">
    <name type="scientific">Stagnihabitans tardus</name>
    <dbReference type="NCBI Taxonomy" id="2699202"/>
    <lineage>
        <taxon>Bacteria</taxon>
        <taxon>Pseudomonadati</taxon>
        <taxon>Pseudomonadota</taxon>
        <taxon>Alphaproteobacteria</taxon>
        <taxon>Rhodobacterales</taxon>
        <taxon>Paracoccaceae</taxon>
        <taxon>Stagnihabitans</taxon>
    </lineage>
</organism>
<evidence type="ECO:0000313" key="1">
    <source>
        <dbReference type="EMBL" id="NBZ86601.1"/>
    </source>
</evidence>
<dbReference type="PANTHER" id="PTHR37463:SF1">
    <property type="entry name" value="DUF2256 DOMAIN-CONTAINING PROTEIN"/>
    <property type="match status" value="1"/>
</dbReference>
<dbReference type="Pfam" id="PF10013">
    <property type="entry name" value="DUF2256"/>
    <property type="match status" value="1"/>
</dbReference>
<comment type="caution">
    <text evidence="1">The sequence shown here is derived from an EMBL/GenBank/DDBJ whole genome shotgun (WGS) entry which is preliminary data.</text>
</comment>
<gene>
    <name evidence="1" type="ORF">GV832_03335</name>
</gene>
<dbReference type="EMBL" id="JAABNR010000002">
    <property type="protein sequence ID" value="NBZ86601.1"/>
    <property type="molecule type" value="Genomic_DNA"/>
</dbReference>
<dbReference type="AlphaFoldDB" id="A0AAE5BTE2"/>
<dbReference type="PANTHER" id="PTHR37463">
    <property type="entry name" value="GSL3115 PROTEIN"/>
    <property type="match status" value="1"/>
</dbReference>
<name>A0AAE5BTE2_9RHOB</name>
<keyword evidence="2" id="KW-1185">Reference proteome</keyword>
<dbReference type="InterPro" id="IPR017136">
    <property type="entry name" value="UCP037205"/>
</dbReference>
<proteinExistence type="predicted"/>
<evidence type="ECO:0000313" key="2">
    <source>
        <dbReference type="Proteomes" id="UP001193501"/>
    </source>
</evidence>
<dbReference type="Proteomes" id="UP001193501">
    <property type="component" value="Unassembled WGS sequence"/>
</dbReference>
<sequence>MKMRKKSDLPTKVCATCGRPFTWRKAWTKVWEEVKYCSDRCRGQKTRKPQA</sequence>
<reference evidence="1" key="1">
    <citation type="submission" date="2020-01" db="EMBL/GenBank/DDBJ databases">
        <authorList>
            <person name="Chen W.-M."/>
        </authorList>
    </citation>
    <scope>NUCLEOTIDE SEQUENCE</scope>
    <source>
        <strain evidence="1">CYK-10</strain>
    </source>
</reference>
<dbReference type="PIRSF" id="PIRSF037205">
    <property type="entry name" value="UCP037205"/>
    <property type="match status" value="1"/>
</dbReference>